<evidence type="ECO:0000313" key="2">
    <source>
        <dbReference type="Proteomes" id="UP000509222"/>
    </source>
</evidence>
<protein>
    <submittedName>
        <fullName evidence="1">Uncharacterized protein</fullName>
    </submittedName>
</protein>
<dbReference type="Proteomes" id="UP000509222">
    <property type="component" value="Plasmid unnamed1"/>
</dbReference>
<proteinExistence type="predicted"/>
<name>A0A7H8QFP2_9BACL</name>
<dbReference type="EMBL" id="CP051178">
    <property type="protein sequence ID" value="QKX52780.1"/>
    <property type="molecule type" value="Genomic_DNA"/>
</dbReference>
<dbReference type="RefSeq" id="WP_131544274.1">
    <property type="nucleotide sequence ID" value="NZ_CP051178.1"/>
</dbReference>
<reference evidence="2" key="1">
    <citation type="submission" date="2020-06" db="EMBL/GenBank/DDBJ databases">
        <title>Isolation of Planomicrobium glaciei.</title>
        <authorList>
            <person name="Malisova L."/>
            <person name="Safrankova R."/>
            <person name="Jakubu V."/>
            <person name="Spanelova P."/>
        </authorList>
    </citation>
    <scope>NUCLEOTIDE SEQUENCE [LARGE SCALE GENOMIC DNA]</scope>
    <source>
        <strain evidence="2">NRL-ATB46093</strain>
        <plasmid evidence="2">unnamed1</plasmid>
    </source>
</reference>
<organism evidence="1 2">
    <name type="scientific">Planococcus glaciei</name>
    <dbReference type="NCBI Taxonomy" id="459472"/>
    <lineage>
        <taxon>Bacteria</taxon>
        <taxon>Bacillati</taxon>
        <taxon>Bacillota</taxon>
        <taxon>Bacilli</taxon>
        <taxon>Bacillales</taxon>
        <taxon>Caryophanaceae</taxon>
        <taxon>Planococcus</taxon>
    </lineage>
</organism>
<dbReference type="AlphaFoldDB" id="A0A7H8QFP2"/>
<accession>A0A7H8QFP2</accession>
<geneLocation type="plasmid" evidence="1 2">
    <name>unnamed1</name>
</geneLocation>
<sequence>MKEAVLMSHNVEFQYKYIPNEKWASGHFSMGNHKFEFFCSYMFNNPLEELLSAVYQIVPNLAPFPRKKIDFIMFDLPIEYRWEFELIDEKHVSISIYEKDSDLKTDLIFRDNCHLDDLLRAIVHGIGSDTKLRSTESIERVYNQFKLHLKSH</sequence>
<evidence type="ECO:0000313" key="1">
    <source>
        <dbReference type="EMBL" id="QKX52780.1"/>
    </source>
</evidence>
<keyword evidence="1" id="KW-0614">Plasmid</keyword>
<keyword evidence="2" id="KW-1185">Reference proteome</keyword>
<gene>
    <name evidence="1" type="ORF">HF394_19280</name>
</gene>